<dbReference type="EMBL" id="FR823392">
    <property type="protein sequence ID" value="CBZ55152.1"/>
    <property type="molecule type" value="Genomic_DNA"/>
</dbReference>
<dbReference type="VEuPathDB" id="ToxoDB:NCLIV_055770"/>
<evidence type="ECO:0000313" key="2">
    <source>
        <dbReference type="EMBL" id="CEL69878.1"/>
    </source>
</evidence>
<dbReference type="Proteomes" id="UP000007494">
    <property type="component" value="Chromosome XI"/>
</dbReference>
<dbReference type="OMA" id="VAVPCIH"/>
<dbReference type="GeneID" id="13446867"/>
<name>F0VN56_NEOCL</name>
<reference evidence="3" key="3">
    <citation type="journal article" date="2012" name="PLoS Pathog.">
        <title>Comparative genomics of the apicomplexan parasites Toxoplasma gondii and Neospora caninum: Coccidia differing in host range and transmission strategy.</title>
        <authorList>
            <person name="Reid A.J."/>
            <person name="Vermont S.J."/>
            <person name="Cotton J.A."/>
            <person name="Harris D."/>
            <person name="Hill-Cawthorne G.A."/>
            <person name="Konen-Waisman S."/>
            <person name="Latham S.M."/>
            <person name="Mourier T."/>
            <person name="Norton R."/>
            <person name="Quail M.A."/>
            <person name="Sanders M."/>
            <person name="Shanmugam D."/>
            <person name="Sohal A."/>
            <person name="Wasmuth J.D."/>
            <person name="Brunk B."/>
            <person name="Grigg M.E."/>
            <person name="Howard J.C."/>
            <person name="Parkinson J."/>
            <person name="Roos D.S."/>
            <person name="Trees A.J."/>
            <person name="Berriman M."/>
            <person name="Pain A."/>
            <person name="Wastling J.M."/>
        </authorList>
    </citation>
    <scope>NUCLEOTIDE SEQUENCE [LARGE SCALE GENOMIC DNA]</scope>
    <source>
        <strain evidence="3">Liverpool</strain>
    </source>
</reference>
<dbReference type="InParanoid" id="F0VN56"/>
<reference evidence="1" key="2">
    <citation type="submission" date="2011-03" db="EMBL/GenBank/DDBJ databases">
        <title>Comparative genomics and transcriptomics of Neospora caninum and Toxoplasma gondii.</title>
        <authorList>
            <person name="Reid A.J."/>
            <person name="Sohal A."/>
            <person name="Harris D."/>
            <person name="Quail M."/>
            <person name="Sanders M."/>
            <person name="Berriman M."/>
            <person name="Wastling J.M."/>
            <person name="Pain A."/>
        </authorList>
    </citation>
    <scope>NUCLEOTIDE SEQUENCE</scope>
    <source>
        <strain evidence="1">Liverpool</strain>
    </source>
</reference>
<dbReference type="AlphaFoldDB" id="F0VN56"/>
<protein>
    <submittedName>
        <fullName evidence="1">Uncharacterized protein</fullName>
    </submittedName>
</protein>
<dbReference type="eggNOG" id="ENOG502R0EK">
    <property type="taxonomic scope" value="Eukaryota"/>
</dbReference>
<gene>
    <name evidence="2" type="ORF">BN1204_055770</name>
    <name evidence="1" type="ORF">NCLIV_055770</name>
</gene>
<dbReference type="RefSeq" id="XP_003885180.1">
    <property type="nucleotide sequence ID" value="XM_003885131.1"/>
</dbReference>
<sequence length="132" mass="14347">MLGEAAVAAARALLRPACSGAARSAVSSSLQSLRSRYFSSKASLADNTVQMLVAKPRPTQYQTEICNQATNVQPGVEKNPTKGIIALCVLLVAVPCIHTKLELSKYYSEHGHRYETGWNLFHYDAGKNTHLS</sequence>
<reference evidence="2" key="4">
    <citation type="journal article" date="2015" name="PLoS ONE">
        <title>Comprehensive Evaluation of Toxoplasma gondii VEG and Neospora caninum LIV Genomes with Tachyzoite Stage Transcriptome and Proteome Defines Novel Transcript Features.</title>
        <authorList>
            <person name="Ramaprasad A."/>
            <person name="Mourier T."/>
            <person name="Naeem R."/>
            <person name="Malas T.B."/>
            <person name="Moussa E."/>
            <person name="Panigrahi A."/>
            <person name="Vermont S.J."/>
            <person name="Otto T.D."/>
            <person name="Wastling J."/>
            <person name="Pain A."/>
        </authorList>
    </citation>
    <scope>NUCLEOTIDE SEQUENCE</scope>
    <source>
        <strain evidence="2">Liverpool</strain>
    </source>
</reference>
<evidence type="ECO:0000313" key="1">
    <source>
        <dbReference type="EMBL" id="CBZ55152.1"/>
    </source>
</evidence>
<dbReference type="OrthoDB" id="347243at2759"/>
<keyword evidence="3" id="KW-1185">Reference proteome</keyword>
<evidence type="ECO:0000313" key="3">
    <source>
        <dbReference type="Proteomes" id="UP000007494"/>
    </source>
</evidence>
<dbReference type="EMBL" id="LN714486">
    <property type="protein sequence ID" value="CEL69878.1"/>
    <property type="molecule type" value="Genomic_DNA"/>
</dbReference>
<reference evidence="1" key="1">
    <citation type="submission" date="2011-02" db="EMBL/GenBank/DDBJ databases">
        <authorList>
            <person name="Aslett M."/>
        </authorList>
    </citation>
    <scope>NUCLEOTIDE SEQUENCE</scope>
    <source>
        <strain evidence="1">Liverpool</strain>
    </source>
</reference>
<accession>F0VN56</accession>
<proteinExistence type="predicted"/>
<organism evidence="1 3">
    <name type="scientific">Neospora caninum (strain Liverpool)</name>
    <dbReference type="NCBI Taxonomy" id="572307"/>
    <lineage>
        <taxon>Eukaryota</taxon>
        <taxon>Sar</taxon>
        <taxon>Alveolata</taxon>
        <taxon>Apicomplexa</taxon>
        <taxon>Conoidasida</taxon>
        <taxon>Coccidia</taxon>
        <taxon>Eucoccidiorida</taxon>
        <taxon>Eimeriorina</taxon>
        <taxon>Sarcocystidae</taxon>
        <taxon>Neospora</taxon>
    </lineage>
</organism>